<name>J9D8U0_EDHAE</name>
<organism evidence="2 3">
    <name type="scientific">Edhazardia aedis (strain USNM 41457)</name>
    <name type="common">Microsporidian parasite</name>
    <dbReference type="NCBI Taxonomy" id="1003232"/>
    <lineage>
        <taxon>Eukaryota</taxon>
        <taxon>Fungi</taxon>
        <taxon>Fungi incertae sedis</taxon>
        <taxon>Microsporidia</taxon>
        <taxon>Edhazardia</taxon>
    </lineage>
</organism>
<dbReference type="VEuPathDB" id="MicrosporidiaDB:EDEG_01780"/>
<dbReference type="InterPro" id="IPR003386">
    <property type="entry name" value="LACT/PDAT_acylTrfase"/>
</dbReference>
<dbReference type="EMBL" id="AFBI03000027">
    <property type="protein sequence ID" value="EJW03924.1"/>
    <property type="molecule type" value="Genomic_DNA"/>
</dbReference>
<dbReference type="OrthoDB" id="190846at2759"/>
<dbReference type="STRING" id="1003232.J9D8U0"/>
<feature type="compositionally biased region" description="Polar residues" evidence="1">
    <location>
        <begin position="225"/>
        <end position="238"/>
    </location>
</feature>
<proteinExistence type="predicted"/>
<reference evidence="3" key="2">
    <citation type="submission" date="2015-07" db="EMBL/GenBank/DDBJ databases">
        <title>Contrasting host-pathogen interactions and genome evolution in two generalist and specialist microsporidian pathogens of mosquitoes.</title>
        <authorList>
            <consortium name="The Broad Institute Genomics Platform"/>
            <consortium name="The Broad Institute Genome Sequencing Center for Infectious Disease"/>
            <person name="Cuomo C.A."/>
            <person name="Sanscrainte N.D."/>
            <person name="Goldberg J.M."/>
            <person name="Heiman D."/>
            <person name="Young S."/>
            <person name="Zeng Q."/>
            <person name="Becnel J.J."/>
            <person name="Birren B.W."/>
        </authorList>
    </citation>
    <scope>NUCLEOTIDE SEQUENCE [LARGE SCALE GENOMIC DNA]</scope>
    <source>
        <strain evidence="3">USNM 41457</strain>
    </source>
</reference>
<dbReference type="AlphaFoldDB" id="J9D8U0"/>
<gene>
    <name evidence="2" type="ORF">EDEG_01780</name>
</gene>
<dbReference type="PANTHER" id="PTHR11440">
    <property type="entry name" value="LECITHIN-CHOLESTEROL ACYLTRANSFERASE-RELATED"/>
    <property type="match status" value="1"/>
</dbReference>
<evidence type="ECO:0000313" key="3">
    <source>
        <dbReference type="Proteomes" id="UP000003163"/>
    </source>
</evidence>
<dbReference type="InParanoid" id="J9D8U0"/>
<comment type="caution">
    <text evidence="2">The sequence shown here is derived from an EMBL/GenBank/DDBJ whole genome shotgun (WGS) entry which is preliminary data.</text>
</comment>
<accession>J9D8U0</accession>
<protein>
    <submittedName>
        <fullName evidence="2">Uncharacterized protein</fullName>
    </submittedName>
</protein>
<dbReference type="GO" id="GO:0006629">
    <property type="term" value="P:lipid metabolic process"/>
    <property type="evidence" value="ECO:0007669"/>
    <property type="project" value="InterPro"/>
</dbReference>
<keyword evidence="3" id="KW-1185">Reference proteome</keyword>
<reference evidence="2 3" key="1">
    <citation type="submission" date="2011-08" db="EMBL/GenBank/DDBJ databases">
        <authorList>
            <person name="Liu Z.J."/>
            <person name="Shi F.L."/>
            <person name="Lu J.Q."/>
            <person name="Li M."/>
            <person name="Wang Z.L."/>
        </authorList>
    </citation>
    <scope>NUCLEOTIDE SEQUENCE [LARGE SCALE GENOMIC DNA]</scope>
    <source>
        <strain evidence="2 3">USNM 41457</strain>
    </source>
</reference>
<evidence type="ECO:0000256" key="1">
    <source>
        <dbReference type="SAM" id="MobiDB-lite"/>
    </source>
</evidence>
<dbReference type="Pfam" id="PF02450">
    <property type="entry name" value="LCAT"/>
    <property type="match status" value="1"/>
</dbReference>
<evidence type="ECO:0000313" key="2">
    <source>
        <dbReference type="EMBL" id="EJW03924.1"/>
    </source>
</evidence>
<dbReference type="Proteomes" id="UP000003163">
    <property type="component" value="Unassembled WGS sequence"/>
</dbReference>
<sequence length="407" mass="47261">MLSGESRSTTQFFEGNIHDFMMSTNVRKTVLNNWGSIRMLLPKGGSKIWGDKPIVYIDNKSYGVESVIDKLLSKHFCKNNRNFYDDRRRINSNKSRNRSGHLDENVLEIPINYLFKNFTSLKNALKKCQIIFQSDNYKDKNTVEHKLLKGLFNRFVLRPVSLLQDINPLLTKLPYAPNMKIYSLYGHGNNTECAYMYQYVPKHIDHKFIKVNHEKPNKNKRVTHDMTSSEISGTYQNHSKTKNCNKEIYNKNNEYKKILRINRSFNHKNWINGVKMTEGDGTVPLISCGYMTYRGWKNSNLNPSNIKTITREYSHKTCLTHILNRGGPSTSEHADILGNYYVTEDIIRIVCGENLDDSISSNIKLYADIIDARVERKNVEDKECEDLLDKFLFENSNSTNTHQEVSI</sequence>
<dbReference type="HOGENOM" id="CLU_676185_0_0_1"/>
<feature type="region of interest" description="Disordered" evidence="1">
    <location>
        <begin position="219"/>
        <end position="239"/>
    </location>
</feature>
<dbReference type="GO" id="GO:0008374">
    <property type="term" value="F:O-acyltransferase activity"/>
    <property type="evidence" value="ECO:0007669"/>
    <property type="project" value="InterPro"/>
</dbReference>